<keyword evidence="3" id="KW-1133">Transmembrane helix</keyword>
<evidence type="ECO:0008006" key="6">
    <source>
        <dbReference type="Google" id="ProtNLM"/>
    </source>
</evidence>
<evidence type="ECO:0000313" key="4">
    <source>
        <dbReference type="EMBL" id="GGH38320.1"/>
    </source>
</evidence>
<accession>A0A917MN13</accession>
<feature type="region of interest" description="Disordered" evidence="2">
    <location>
        <begin position="142"/>
        <end position="161"/>
    </location>
</feature>
<proteinExistence type="predicted"/>
<feature type="transmembrane region" description="Helical" evidence="3">
    <location>
        <begin position="15"/>
        <end position="37"/>
    </location>
</feature>
<organism evidence="4 5">
    <name type="scientific">Microbacterium album</name>
    <dbReference type="NCBI Taxonomy" id="2053191"/>
    <lineage>
        <taxon>Bacteria</taxon>
        <taxon>Bacillati</taxon>
        <taxon>Actinomycetota</taxon>
        <taxon>Actinomycetes</taxon>
        <taxon>Micrococcales</taxon>
        <taxon>Microbacteriaceae</taxon>
        <taxon>Microbacterium</taxon>
    </lineage>
</organism>
<evidence type="ECO:0000256" key="2">
    <source>
        <dbReference type="SAM" id="MobiDB-lite"/>
    </source>
</evidence>
<sequence length="161" mass="17753">MTAAEAREWLSSIRFSGFAVIMLGLVVLGVFVLAPTVSTYVEQRQKIAALEDAIQVTEDEIAALKRERDRWRDPAYITTQARERLYYNMPGEVSFLVVNDLEATDLAREPEPISAEVEESRSEWTTHLLSSVIQAGLAQVAVEAPSEPPADEPPADEAPAP</sequence>
<dbReference type="Proteomes" id="UP000657592">
    <property type="component" value="Unassembled WGS sequence"/>
</dbReference>
<protein>
    <recommendedName>
        <fullName evidence="6">Septum formation initiator</fullName>
    </recommendedName>
</protein>
<dbReference type="EMBL" id="BMJY01000002">
    <property type="protein sequence ID" value="GGH38320.1"/>
    <property type="molecule type" value="Genomic_DNA"/>
</dbReference>
<dbReference type="Pfam" id="PF04977">
    <property type="entry name" value="DivIC"/>
    <property type="match status" value="1"/>
</dbReference>
<evidence type="ECO:0000313" key="5">
    <source>
        <dbReference type="Proteomes" id="UP000657592"/>
    </source>
</evidence>
<name>A0A917MN13_9MICO</name>
<gene>
    <name evidence="4" type="ORF">GCM10010921_08830</name>
</gene>
<keyword evidence="3" id="KW-0472">Membrane</keyword>
<dbReference type="AlphaFoldDB" id="A0A917MN13"/>
<keyword evidence="1" id="KW-0175">Coiled coil</keyword>
<feature type="coiled-coil region" evidence="1">
    <location>
        <begin position="40"/>
        <end position="67"/>
    </location>
</feature>
<evidence type="ECO:0000256" key="1">
    <source>
        <dbReference type="SAM" id="Coils"/>
    </source>
</evidence>
<comment type="caution">
    <text evidence="4">The sequence shown here is derived from an EMBL/GenBank/DDBJ whole genome shotgun (WGS) entry which is preliminary data.</text>
</comment>
<dbReference type="InterPro" id="IPR007060">
    <property type="entry name" value="FtsL/DivIC"/>
</dbReference>
<keyword evidence="5" id="KW-1185">Reference proteome</keyword>
<reference evidence="4" key="1">
    <citation type="journal article" date="2014" name="Int. J. Syst. Evol. Microbiol.">
        <title>Complete genome sequence of Corynebacterium casei LMG S-19264T (=DSM 44701T), isolated from a smear-ripened cheese.</title>
        <authorList>
            <consortium name="US DOE Joint Genome Institute (JGI-PGF)"/>
            <person name="Walter F."/>
            <person name="Albersmeier A."/>
            <person name="Kalinowski J."/>
            <person name="Ruckert C."/>
        </authorList>
    </citation>
    <scope>NUCLEOTIDE SEQUENCE</scope>
    <source>
        <strain evidence="4">CGMCC 1.15794</strain>
    </source>
</reference>
<reference evidence="4" key="2">
    <citation type="submission" date="2020-09" db="EMBL/GenBank/DDBJ databases">
        <authorList>
            <person name="Sun Q."/>
            <person name="Zhou Y."/>
        </authorList>
    </citation>
    <scope>NUCLEOTIDE SEQUENCE</scope>
    <source>
        <strain evidence="4">CGMCC 1.15794</strain>
    </source>
</reference>
<evidence type="ECO:0000256" key="3">
    <source>
        <dbReference type="SAM" id="Phobius"/>
    </source>
</evidence>
<dbReference type="RefSeq" id="WP_229663058.1">
    <property type="nucleotide sequence ID" value="NZ_BMJY01000002.1"/>
</dbReference>
<keyword evidence="3" id="KW-0812">Transmembrane</keyword>